<keyword evidence="2" id="KW-1133">Transmembrane helix</keyword>
<feature type="domain" description="KIB1-4 beta-propeller" evidence="4">
    <location>
        <begin position="505"/>
        <end position="569"/>
    </location>
</feature>
<evidence type="ECO:0000256" key="2">
    <source>
        <dbReference type="SAM" id="Phobius"/>
    </source>
</evidence>
<feature type="transmembrane region" description="Helical" evidence="2">
    <location>
        <begin position="421"/>
        <end position="439"/>
    </location>
</feature>
<dbReference type="InterPro" id="IPR036047">
    <property type="entry name" value="F-box-like_dom_sf"/>
</dbReference>
<dbReference type="InterPro" id="IPR050942">
    <property type="entry name" value="F-box_BR-signaling"/>
</dbReference>
<dbReference type="OrthoDB" id="1665258at2759"/>
<protein>
    <recommendedName>
        <fullName evidence="7">F-box domain-containing protein</fullName>
    </recommendedName>
</protein>
<dbReference type="Pfam" id="PF00646">
    <property type="entry name" value="F-box"/>
    <property type="match status" value="1"/>
</dbReference>
<organism evidence="5 6">
    <name type="scientific">Acer yangbiense</name>
    <dbReference type="NCBI Taxonomy" id="1000413"/>
    <lineage>
        <taxon>Eukaryota</taxon>
        <taxon>Viridiplantae</taxon>
        <taxon>Streptophyta</taxon>
        <taxon>Embryophyta</taxon>
        <taxon>Tracheophyta</taxon>
        <taxon>Spermatophyta</taxon>
        <taxon>Magnoliopsida</taxon>
        <taxon>eudicotyledons</taxon>
        <taxon>Gunneridae</taxon>
        <taxon>Pentapetalae</taxon>
        <taxon>rosids</taxon>
        <taxon>malvids</taxon>
        <taxon>Sapindales</taxon>
        <taxon>Sapindaceae</taxon>
        <taxon>Hippocastanoideae</taxon>
        <taxon>Acereae</taxon>
        <taxon>Acer</taxon>
    </lineage>
</organism>
<gene>
    <name evidence="5" type="ORF">EZV62_012026</name>
</gene>
<keyword evidence="2" id="KW-0812">Transmembrane</keyword>
<evidence type="ECO:0000313" key="5">
    <source>
        <dbReference type="EMBL" id="TXG65032.1"/>
    </source>
</evidence>
<proteinExistence type="predicted"/>
<dbReference type="Proteomes" id="UP000323000">
    <property type="component" value="Chromosome 4"/>
</dbReference>
<dbReference type="SUPFAM" id="SSF81383">
    <property type="entry name" value="F-box domain"/>
    <property type="match status" value="1"/>
</dbReference>
<dbReference type="Pfam" id="PF03478">
    <property type="entry name" value="Beta-prop_KIB1-4"/>
    <property type="match status" value="2"/>
</dbReference>
<keyword evidence="6" id="KW-1185">Reference proteome</keyword>
<evidence type="ECO:0000313" key="6">
    <source>
        <dbReference type="Proteomes" id="UP000323000"/>
    </source>
</evidence>
<feature type="domain" description="KIB1-4 beta-propeller" evidence="4">
    <location>
        <begin position="117"/>
        <end position="369"/>
    </location>
</feature>
<evidence type="ECO:0000259" key="4">
    <source>
        <dbReference type="Pfam" id="PF03478"/>
    </source>
</evidence>
<evidence type="ECO:0000259" key="3">
    <source>
        <dbReference type="Pfam" id="PF00646"/>
    </source>
</evidence>
<feature type="domain" description="F-box" evidence="3">
    <location>
        <begin position="58"/>
        <end position="92"/>
    </location>
</feature>
<dbReference type="Gene3D" id="1.20.1280.50">
    <property type="match status" value="1"/>
</dbReference>
<dbReference type="PANTHER" id="PTHR44259:SF87">
    <property type="entry name" value="F-BOX DOMAIN-CONTAINING PROTEIN"/>
    <property type="match status" value="1"/>
</dbReference>
<sequence length="606" mass="69714">MASSLLHAYRNLSENILMCCSSFLEMLIQNLLKCKKKKEEIEIDIDEYRRFWDDEPGIVEDVMERLDLVDCIRASNVCKSWRSVAVNQKKKIKTAQVPWLVLSHRDNHQPRTKSLRFFDFSLGSSYNISLPRSSTTLLGWWYCGSSKGWLVIAKGWYFNPKLVLFNPISGVQLQLPPLRTIPSFKDFLRENNKYDLDYDITCFIEKIELSSCGDDTHTSNNCIVAASFHDATTLAVCRPGDKCWSIFKGGVNQSNICADILFYNGILYALIYCVDENQYGNANAYHSLRIGDGDDDDDDDIVVVKLIPLDVSLRTSCLTLDPHIWVPVNDSEGEWIMKSVEFVSYLVESNCELLIVHRIKNVIGSTIDPKRPSSDVLDLMIMEDVETVAKLKTVKVVIIITMMLILIMSMTMLMMETKETTLYSAVCIMVLLITVAFLLKVTINHIYDNINDYEDYYLNYDHNDVADHHDNEDGEDNYYDANDHNDDQEEEDHDGDNMIDFKYFETSKFEVFKIDDPGANNNNMSVTRLNSLGDRMLFVSKLGSVSEEASEFNQLKKNCIFFVEDEEQGNYRIGISRESGIFYLEDERIERCFPSMNHMSWFSPNL</sequence>
<feature type="region of interest" description="Disordered" evidence="1">
    <location>
        <begin position="469"/>
        <end position="495"/>
    </location>
</feature>
<evidence type="ECO:0000256" key="1">
    <source>
        <dbReference type="SAM" id="MobiDB-lite"/>
    </source>
</evidence>
<dbReference type="PANTHER" id="PTHR44259">
    <property type="entry name" value="OS07G0183000 PROTEIN-RELATED"/>
    <property type="match status" value="1"/>
</dbReference>
<dbReference type="EMBL" id="VAHF01000004">
    <property type="protein sequence ID" value="TXG65032.1"/>
    <property type="molecule type" value="Genomic_DNA"/>
</dbReference>
<comment type="caution">
    <text evidence="5">The sequence shown here is derived from an EMBL/GenBank/DDBJ whole genome shotgun (WGS) entry which is preliminary data.</text>
</comment>
<feature type="transmembrane region" description="Helical" evidence="2">
    <location>
        <begin position="396"/>
        <end position="415"/>
    </location>
</feature>
<name>A0A5C7I8T5_9ROSI</name>
<reference evidence="6" key="1">
    <citation type="journal article" date="2019" name="Gigascience">
        <title>De novo genome assembly of the endangered Acer yangbiense, a plant species with extremely small populations endemic to Yunnan Province, China.</title>
        <authorList>
            <person name="Yang J."/>
            <person name="Wariss H.M."/>
            <person name="Tao L."/>
            <person name="Zhang R."/>
            <person name="Yun Q."/>
            <person name="Hollingsworth P."/>
            <person name="Dao Z."/>
            <person name="Luo G."/>
            <person name="Guo H."/>
            <person name="Ma Y."/>
            <person name="Sun W."/>
        </authorList>
    </citation>
    <scope>NUCLEOTIDE SEQUENCE [LARGE SCALE GENOMIC DNA]</scope>
    <source>
        <strain evidence="6">cv. Malutang</strain>
    </source>
</reference>
<dbReference type="AlphaFoldDB" id="A0A5C7I8T5"/>
<accession>A0A5C7I8T5</accession>
<dbReference type="InterPro" id="IPR005174">
    <property type="entry name" value="KIB1-4_b-propeller"/>
</dbReference>
<dbReference type="InterPro" id="IPR001810">
    <property type="entry name" value="F-box_dom"/>
</dbReference>
<keyword evidence="2" id="KW-0472">Membrane</keyword>
<evidence type="ECO:0008006" key="7">
    <source>
        <dbReference type="Google" id="ProtNLM"/>
    </source>
</evidence>